<proteinExistence type="predicted"/>
<dbReference type="AlphaFoldDB" id="A0A0W1AT69"/>
<dbReference type="Proteomes" id="UP000054709">
    <property type="component" value="Unassembled WGS sequence"/>
</dbReference>
<protein>
    <submittedName>
        <fullName evidence="1">Uncharacterized protein</fullName>
    </submittedName>
</protein>
<gene>
    <name evidence="1" type="ORF">UQ64_22900</name>
</gene>
<name>A0A0W1AT69_9BACL</name>
<organism evidence="1 2">
    <name type="scientific">Paenibacillus etheri</name>
    <dbReference type="NCBI Taxonomy" id="1306852"/>
    <lineage>
        <taxon>Bacteria</taxon>
        <taxon>Bacillati</taxon>
        <taxon>Bacillota</taxon>
        <taxon>Bacilli</taxon>
        <taxon>Bacillales</taxon>
        <taxon>Paenibacillaceae</taxon>
        <taxon>Paenibacillus</taxon>
    </lineage>
</organism>
<reference evidence="1 2" key="1">
    <citation type="journal article" date="2015" name="Int. Biodeterior. Biodegradation">
        <title>Physiological and genetic screening methods for the isolation of methyl tert-butyl ether-degrading bacteria for bioremediation purposes.</title>
        <authorList>
            <person name="Guisado I.M."/>
            <person name="Purswani J."/>
            <person name="Gonzalez Lopez J."/>
            <person name="Pozo C."/>
        </authorList>
    </citation>
    <scope>NUCLEOTIDE SEQUENCE [LARGE SCALE GENOMIC DNA]</scope>
    <source>
        <strain evidence="1 2">SH7</strain>
    </source>
</reference>
<accession>A0A0W1AT69</accession>
<keyword evidence="2" id="KW-1185">Reference proteome</keyword>
<comment type="caution">
    <text evidence="1">The sequence shown here is derived from an EMBL/GenBank/DDBJ whole genome shotgun (WGS) entry which is preliminary data.</text>
</comment>
<dbReference type="EMBL" id="LCZJ02000033">
    <property type="protein sequence ID" value="KTD84518.1"/>
    <property type="molecule type" value="Genomic_DNA"/>
</dbReference>
<evidence type="ECO:0000313" key="1">
    <source>
        <dbReference type="EMBL" id="KTD84518.1"/>
    </source>
</evidence>
<sequence length="85" mass="9867">MISCEMFAIQSSFIRSSLFCFPQPPNMNDDRVVITEGFLPPHLIVQAFLAYNSVRVFQQIANVAKLSRFELDDFAVFHQFKFLFV</sequence>
<evidence type="ECO:0000313" key="2">
    <source>
        <dbReference type="Proteomes" id="UP000054709"/>
    </source>
</evidence>